<evidence type="ECO:0000313" key="2">
    <source>
        <dbReference type="EMBL" id="SHE64709.1"/>
    </source>
</evidence>
<protein>
    <recommendedName>
        <fullName evidence="4">Lipoprotein</fullName>
    </recommendedName>
</protein>
<dbReference type="PROSITE" id="PS51257">
    <property type="entry name" value="PROKAR_LIPOPROTEIN"/>
    <property type="match status" value="1"/>
</dbReference>
<dbReference type="Proteomes" id="UP000183987">
    <property type="component" value="Unassembled WGS sequence"/>
</dbReference>
<dbReference type="RefSeq" id="WP_281250631.1">
    <property type="nucleotide sequence ID" value="NZ_FQUE01000001.1"/>
</dbReference>
<evidence type="ECO:0008006" key="4">
    <source>
        <dbReference type="Google" id="ProtNLM"/>
    </source>
</evidence>
<evidence type="ECO:0000313" key="3">
    <source>
        <dbReference type="Proteomes" id="UP000183987"/>
    </source>
</evidence>
<feature type="chain" id="PRO_5012160407" description="Lipoprotein" evidence="1">
    <location>
        <begin position="18"/>
        <end position="41"/>
    </location>
</feature>
<accession>A0A1M4V6X5</accession>
<feature type="signal peptide" evidence="1">
    <location>
        <begin position="1"/>
        <end position="17"/>
    </location>
</feature>
<keyword evidence="3" id="KW-1185">Reference proteome</keyword>
<proteinExistence type="predicted"/>
<dbReference type="STRING" id="366533.SAMN05444339_101971"/>
<sequence length="41" mass="4429">MKFVMMAAVLVAASACAKKPEPMEPMMVAPVQEPVYDTTSK</sequence>
<dbReference type="EMBL" id="FQUE01000001">
    <property type="protein sequence ID" value="SHE64709.1"/>
    <property type="molecule type" value="Genomic_DNA"/>
</dbReference>
<dbReference type="AlphaFoldDB" id="A0A1M4V6X5"/>
<organism evidence="2 3">
    <name type="scientific">Loktanella atrilutea</name>
    <dbReference type="NCBI Taxonomy" id="366533"/>
    <lineage>
        <taxon>Bacteria</taxon>
        <taxon>Pseudomonadati</taxon>
        <taxon>Pseudomonadota</taxon>
        <taxon>Alphaproteobacteria</taxon>
        <taxon>Rhodobacterales</taxon>
        <taxon>Roseobacteraceae</taxon>
        <taxon>Loktanella</taxon>
    </lineage>
</organism>
<reference evidence="3" key="1">
    <citation type="submission" date="2016-11" db="EMBL/GenBank/DDBJ databases">
        <authorList>
            <person name="Varghese N."/>
            <person name="Submissions S."/>
        </authorList>
    </citation>
    <scope>NUCLEOTIDE SEQUENCE [LARGE SCALE GENOMIC DNA]</scope>
    <source>
        <strain evidence="3">DSM 29326</strain>
    </source>
</reference>
<gene>
    <name evidence="2" type="ORF">SAMN05444339_101971</name>
</gene>
<name>A0A1M4V6X5_LOKAT</name>
<keyword evidence="1" id="KW-0732">Signal</keyword>
<evidence type="ECO:0000256" key="1">
    <source>
        <dbReference type="SAM" id="SignalP"/>
    </source>
</evidence>